<dbReference type="Pfam" id="PF13581">
    <property type="entry name" value="HATPase_c_2"/>
    <property type="match status" value="1"/>
</dbReference>
<comment type="caution">
    <text evidence="3">The sequence shown here is derived from an EMBL/GenBank/DDBJ whole genome shotgun (WGS) entry which is preliminary data.</text>
</comment>
<accession>A0ABU2LSH4</accession>
<evidence type="ECO:0000313" key="4">
    <source>
        <dbReference type="Proteomes" id="UP001183420"/>
    </source>
</evidence>
<protein>
    <submittedName>
        <fullName evidence="3">ATP-binding protein</fullName>
    </submittedName>
</protein>
<keyword evidence="1" id="KW-0808">Transferase</keyword>
<name>A0ABU2LSH4_9ACTN</name>
<keyword evidence="3" id="KW-0067">ATP-binding</keyword>
<keyword evidence="4" id="KW-1185">Reference proteome</keyword>
<feature type="domain" description="Histidine kinase/HSP90-like ATPase" evidence="2">
    <location>
        <begin position="19"/>
        <end position="119"/>
    </location>
</feature>
<dbReference type="InterPro" id="IPR036890">
    <property type="entry name" value="HATPase_C_sf"/>
</dbReference>
<organism evidence="3 4">
    <name type="scientific">Streptomyces millisiae</name>
    <dbReference type="NCBI Taxonomy" id="3075542"/>
    <lineage>
        <taxon>Bacteria</taxon>
        <taxon>Bacillati</taxon>
        <taxon>Actinomycetota</taxon>
        <taxon>Actinomycetes</taxon>
        <taxon>Kitasatosporales</taxon>
        <taxon>Streptomycetaceae</taxon>
        <taxon>Streptomyces</taxon>
    </lineage>
</organism>
<sequence length="143" mass="16339">MAVSVHKNQTQSTRAWTLTANPHEIQRWRQAVAEALRRWGASREAIDLACLGVSELLSNVIKHVDDPRCRLRVRRVGERIVVQLIDRSPTPPSFEAPDWDSESGRGLWMLREMCAQFGWEKVPSQLGAKCVWFSCALTNKVER</sequence>
<dbReference type="CDD" id="cd16936">
    <property type="entry name" value="HATPase_RsbW-like"/>
    <property type="match status" value="1"/>
</dbReference>
<evidence type="ECO:0000313" key="3">
    <source>
        <dbReference type="EMBL" id="MDT0320544.1"/>
    </source>
</evidence>
<dbReference type="Proteomes" id="UP001183420">
    <property type="component" value="Unassembled WGS sequence"/>
</dbReference>
<evidence type="ECO:0000259" key="2">
    <source>
        <dbReference type="Pfam" id="PF13581"/>
    </source>
</evidence>
<evidence type="ECO:0000256" key="1">
    <source>
        <dbReference type="ARBA" id="ARBA00022527"/>
    </source>
</evidence>
<proteinExistence type="predicted"/>
<dbReference type="SUPFAM" id="SSF55874">
    <property type="entry name" value="ATPase domain of HSP90 chaperone/DNA topoisomerase II/histidine kinase"/>
    <property type="match status" value="1"/>
</dbReference>
<dbReference type="InterPro" id="IPR050267">
    <property type="entry name" value="Anti-sigma-factor_SerPK"/>
</dbReference>
<dbReference type="GO" id="GO:0005524">
    <property type="term" value="F:ATP binding"/>
    <property type="evidence" value="ECO:0007669"/>
    <property type="project" value="UniProtKB-KW"/>
</dbReference>
<dbReference type="EMBL" id="JAVREM010000025">
    <property type="protein sequence ID" value="MDT0320544.1"/>
    <property type="molecule type" value="Genomic_DNA"/>
</dbReference>
<keyword evidence="1" id="KW-0418">Kinase</keyword>
<dbReference type="RefSeq" id="WP_311600479.1">
    <property type="nucleotide sequence ID" value="NZ_JAVREM010000025.1"/>
</dbReference>
<keyword evidence="1" id="KW-0723">Serine/threonine-protein kinase</keyword>
<dbReference type="Gene3D" id="3.30.565.10">
    <property type="entry name" value="Histidine kinase-like ATPase, C-terminal domain"/>
    <property type="match status" value="1"/>
</dbReference>
<keyword evidence="3" id="KW-0547">Nucleotide-binding</keyword>
<reference evidence="4" key="1">
    <citation type="submission" date="2023-07" db="EMBL/GenBank/DDBJ databases">
        <title>30 novel species of actinomycetes from the DSMZ collection.</title>
        <authorList>
            <person name="Nouioui I."/>
        </authorList>
    </citation>
    <scope>NUCLEOTIDE SEQUENCE [LARGE SCALE GENOMIC DNA]</scope>
    <source>
        <strain evidence="4">DSM 44918</strain>
    </source>
</reference>
<dbReference type="InterPro" id="IPR003594">
    <property type="entry name" value="HATPase_dom"/>
</dbReference>
<dbReference type="PANTHER" id="PTHR35526">
    <property type="entry name" value="ANTI-SIGMA-F FACTOR RSBW-RELATED"/>
    <property type="match status" value="1"/>
</dbReference>
<gene>
    <name evidence="3" type="ORF">RNC47_19600</name>
</gene>
<dbReference type="PANTHER" id="PTHR35526:SF3">
    <property type="entry name" value="ANTI-SIGMA-F FACTOR RSBW"/>
    <property type="match status" value="1"/>
</dbReference>